<dbReference type="EMBL" id="FUFT01000001">
    <property type="protein sequence ID" value="SJL82387.1"/>
    <property type="molecule type" value="Genomic_DNA"/>
</dbReference>
<dbReference type="SUPFAM" id="SSF54593">
    <property type="entry name" value="Glyoxalase/Bleomycin resistance protein/Dihydroxybiphenyl dioxygenase"/>
    <property type="match status" value="1"/>
</dbReference>
<keyword evidence="2" id="KW-1185">Reference proteome</keyword>
<dbReference type="Pfam" id="PF06185">
    <property type="entry name" value="YecM"/>
    <property type="match status" value="1"/>
</dbReference>
<dbReference type="NCBIfam" id="NF008683">
    <property type="entry name" value="PRK11700.1-6"/>
    <property type="match status" value="1"/>
</dbReference>
<dbReference type="PANTHER" id="PTHR37519:SF1">
    <property type="entry name" value="DIHYDROXYBIPHENYL DIOXYGENASE DOMAIN-CONTAINING PROTEIN"/>
    <property type="match status" value="1"/>
</dbReference>
<accession>A0A1R4B0H8</accession>
<dbReference type="InterPro" id="IPR029068">
    <property type="entry name" value="Glyas_Bleomycin-R_OHBP_Dase"/>
</dbReference>
<name>A0A1R4B0H8_9VIBR</name>
<gene>
    <name evidence="1" type="ORF">VPAL9027_00312</name>
</gene>
<dbReference type="OrthoDB" id="5689462at2"/>
<dbReference type="InterPro" id="IPR010393">
    <property type="entry name" value="DUF991_YecM-like"/>
</dbReference>
<sequence length="200" mass="22684">MSDLLSQAQLHPQQMLANLETFMEKIKQLAQLAQLDIHNAKIDHIALRVNDDELARLAHHAWQAYGQEISAAQINGRPIVVFEFYRPLIVEGWSIECLELPYPVSGKRYPQQSWEHIEVVMAGEGNTAQEYLESLLMQHPKMAQVWPTLTQLGIQVKLSSPKGDGERLSNPTVALKWQGVTLKIHPHSLKHVIESERCGE</sequence>
<dbReference type="STRING" id="1918946.VPAL9027_00312"/>
<dbReference type="PANTHER" id="PTHR37519">
    <property type="match status" value="1"/>
</dbReference>
<dbReference type="RefSeq" id="WP_077311637.1">
    <property type="nucleotide sequence ID" value="NZ_AP024887.1"/>
</dbReference>
<dbReference type="GO" id="GO:0005829">
    <property type="term" value="C:cytosol"/>
    <property type="evidence" value="ECO:0007669"/>
    <property type="project" value="TreeGrafter"/>
</dbReference>
<evidence type="ECO:0000313" key="2">
    <source>
        <dbReference type="Proteomes" id="UP000189475"/>
    </source>
</evidence>
<protein>
    <recommendedName>
        <fullName evidence="3">VOC family protein</fullName>
    </recommendedName>
</protein>
<dbReference type="Gene3D" id="3.10.180.10">
    <property type="entry name" value="2,3-Dihydroxybiphenyl 1,2-Dioxygenase, domain 1"/>
    <property type="match status" value="1"/>
</dbReference>
<dbReference type="AlphaFoldDB" id="A0A1R4B0H8"/>
<evidence type="ECO:0000313" key="1">
    <source>
        <dbReference type="EMBL" id="SJL82387.1"/>
    </source>
</evidence>
<organism evidence="1 2">
    <name type="scientific">Vibrio palustris</name>
    <dbReference type="NCBI Taxonomy" id="1918946"/>
    <lineage>
        <taxon>Bacteria</taxon>
        <taxon>Pseudomonadati</taxon>
        <taxon>Pseudomonadota</taxon>
        <taxon>Gammaproteobacteria</taxon>
        <taxon>Vibrionales</taxon>
        <taxon>Vibrionaceae</taxon>
        <taxon>Vibrio</taxon>
    </lineage>
</organism>
<dbReference type="Proteomes" id="UP000189475">
    <property type="component" value="Unassembled WGS sequence"/>
</dbReference>
<evidence type="ECO:0008006" key="3">
    <source>
        <dbReference type="Google" id="ProtNLM"/>
    </source>
</evidence>
<proteinExistence type="predicted"/>
<reference evidence="1 2" key="1">
    <citation type="submission" date="2017-02" db="EMBL/GenBank/DDBJ databases">
        <authorList>
            <person name="Peterson S.W."/>
        </authorList>
    </citation>
    <scope>NUCLEOTIDE SEQUENCE [LARGE SCALE GENOMIC DNA]</scope>
    <source>
        <strain evidence="1 2">CECT 9027</strain>
    </source>
</reference>